<dbReference type="InterPro" id="IPR050365">
    <property type="entry name" value="TIM50"/>
</dbReference>
<dbReference type="Proteomes" id="UP000008983">
    <property type="component" value="Unassembled WGS sequence"/>
</dbReference>
<dbReference type="Pfam" id="PF03031">
    <property type="entry name" value="NIF"/>
    <property type="match status" value="1"/>
</dbReference>
<dbReference type="Gene3D" id="3.40.50.1000">
    <property type="entry name" value="HAD superfamily/HAD-like"/>
    <property type="match status" value="1"/>
</dbReference>
<dbReference type="SUPFAM" id="SSF56784">
    <property type="entry name" value="HAD-like"/>
    <property type="match status" value="1"/>
</dbReference>
<organism evidence="3 4">
    <name type="scientific">Ichthyophthirius multifiliis</name>
    <name type="common">White spot disease agent</name>
    <name type="synonym">Ich</name>
    <dbReference type="NCBI Taxonomy" id="5932"/>
    <lineage>
        <taxon>Eukaryota</taxon>
        <taxon>Sar</taxon>
        <taxon>Alveolata</taxon>
        <taxon>Ciliophora</taxon>
        <taxon>Intramacronucleata</taxon>
        <taxon>Oligohymenophorea</taxon>
        <taxon>Hymenostomatida</taxon>
        <taxon>Ophryoglenina</taxon>
        <taxon>Ichthyophthirius</taxon>
    </lineage>
</organism>
<dbReference type="CDD" id="cd07521">
    <property type="entry name" value="HAD_FCP1-like"/>
    <property type="match status" value="1"/>
</dbReference>
<dbReference type="PROSITE" id="PS50969">
    <property type="entry name" value="FCP1"/>
    <property type="match status" value="1"/>
</dbReference>
<keyword evidence="1" id="KW-0653">Protein transport</keyword>
<dbReference type="OMA" id="SKHHYNT"/>
<comment type="subcellular location">
    <subcellularLocation>
        <location evidence="1">Mitochondrion inner membrane</location>
        <topology evidence="1">Single-pass membrane protein</topology>
    </subcellularLocation>
</comment>
<gene>
    <name evidence="3" type="ORF">IMG5_120700</name>
</gene>
<comment type="function">
    <text evidence="1">Essential component of the TIM23 complex, a complex that mediates the translocation of transit peptide-containing proteins across the mitochondrial inner membrane.</text>
</comment>
<name>G0QV13_ICHMU</name>
<feature type="domain" description="FCP1 homology" evidence="2">
    <location>
        <begin position="42"/>
        <end position="203"/>
    </location>
</feature>
<keyword evidence="1" id="KW-0811">Translocation</keyword>
<keyword evidence="1" id="KW-0813">Transport</keyword>
<protein>
    <recommendedName>
        <fullName evidence="1">Mitochondrial import inner membrane translocase subunit TIM50</fullName>
    </recommendedName>
</protein>
<dbReference type="AlphaFoldDB" id="G0QV13"/>
<dbReference type="GeneID" id="14907063"/>
<reference evidence="3 4" key="1">
    <citation type="submission" date="2011-07" db="EMBL/GenBank/DDBJ databases">
        <authorList>
            <person name="Coyne R."/>
            <person name="Brami D."/>
            <person name="Johnson J."/>
            <person name="Hostetler J."/>
            <person name="Hannick L."/>
            <person name="Clark T."/>
            <person name="Cassidy-Hanley D."/>
            <person name="Inman J."/>
        </authorList>
    </citation>
    <scope>NUCLEOTIDE SEQUENCE [LARGE SCALE GENOMIC DNA]</scope>
    <source>
        <strain evidence="3 4">G5</strain>
    </source>
</reference>
<proteinExistence type="inferred from homology"/>
<dbReference type="OrthoDB" id="10249888at2759"/>
<dbReference type="InterPro" id="IPR004274">
    <property type="entry name" value="FCP1_dom"/>
</dbReference>
<dbReference type="PANTHER" id="PTHR12210">
    <property type="entry name" value="DULLARD PROTEIN PHOSPHATASE"/>
    <property type="match status" value="1"/>
</dbReference>
<keyword evidence="1" id="KW-0496">Mitochondrion</keyword>
<dbReference type="InterPro" id="IPR036412">
    <property type="entry name" value="HAD-like_sf"/>
</dbReference>
<dbReference type="GO" id="GO:0005744">
    <property type="term" value="C:TIM23 mitochondrial import inner membrane translocase complex"/>
    <property type="evidence" value="ECO:0007669"/>
    <property type="project" value="UniProtKB-UniRule"/>
</dbReference>
<evidence type="ECO:0000313" key="3">
    <source>
        <dbReference type="EMBL" id="EGR30938.1"/>
    </source>
</evidence>
<dbReference type="FunFam" id="3.40.50.1000:FF:000121">
    <property type="entry name" value="Uncharacterized protein"/>
    <property type="match status" value="1"/>
</dbReference>
<dbReference type="eggNOG" id="KOG1605">
    <property type="taxonomic scope" value="Eukaryota"/>
</dbReference>
<evidence type="ECO:0000313" key="4">
    <source>
        <dbReference type="Proteomes" id="UP000008983"/>
    </source>
</evidence>
<keyword evidence="1" id="KW-0809">Transit peptide</keyword>
<dbReference type="InterPro" id="IPR023214">
    <property type="entry name" value="HAD_sf"/>
</dbReference>
<keyword evidence="3" id="KW-0378">Hydrolase</keyword>
<keyword evidence="4" id="KW-1185">Reference proteome</keyword>
<evidence type="ECO:0000259" key="2">
    <source>
        <dbReference type="PROSITE" id="PS50969"/>
    </source>
</evidence>
<dbReference type="RefSeq" id="XP_004032525.1">
    <property type="nucleotide sequence ID" value="XM_004032477.1"/>
</dbReference>
<accession>G0QV13</accession>
<dbReference type="SMART" id="SM00577">
    <property type="entry name" value="CPDc"/>
    <property type="match status" value="1"/>
</dbReference>
<sequence>MITEFRKYLSLIYRGLIYSTKCLRGPSDQYIQTKQVELQQPKKQTGNTLFLDLDETLIHSCSLNENPDVILKVGEINEPQFHIGFRIRPYCMDFLKALVEYWDIYIFTASSSTYSNAIINYLDPERKYINGILNRSNCMETKNGFFIKDLRIAKGKDLRKIILVDNLSHSFGFQIDNGIPILEWHHNKYDEELKHLTGYLIEASQVEDIRVFNRQKLKLQELIKNNINDL</sequence>
<dbReference type="InParanoid" id="G0QV13"/>
<evidence type="ECO:0000256" key="1">
    <source>
        <dbReference type="RuleBase" id="RU365079"/>
    </source>
</evidence>
<dbReference type="STRING" id="857967.G0QV13"/>
<dbReference type="GO" id="GO:0016787">
    <property type="term" value="F:hydrolase activity"/>
    <property type="evidence" value="ECO:0007669"/>
    <property type="project" value="UniProtKB-KW"/>
</dbReference>
<comment type="subunit">
    <text evidence="1">Component of the TIM23 complex.</text>
</comment>
<dbReference type="GO" id="GO:0015031">
    <property type="term" value="P:protein transport"/>
    <property type="evidence" value="ECO:0007669"/>
    <property type="project" value="UniProtKB-KW"/>
</dbReference>
<dbReference type="EMBL" id="GL983929">
    <property type="protein sequence ID" value="EGR30938.1"/>
    <property type="molecule type" value="Genomic_DNA"/>
</dbReference>
<comment type="similarity">
    <text evidence="1">Belongs to the TIM50 family.</text>
</comment>